<gene>
    <name evidence="2" type="ORF">M6B38_309060</name>
</gene>
<sequence>MWEVNFWLCLETGWRARERWPPWALGLYLDWQKLQTVEEEIPSPLPPESPASPVPPPPPSPTTIAPPPPLLLRPPLLRLLGRLDSIWVLLAQPLNMQKEAVGEAGEEAKV</sequence>
<feature type="compositionally biased region" description="Pro residues" evidence="1">
    <location>
        <begin position="43"/>
        <end position="67"/>
    </location>
</feature>
<keyword evidence="3" id="KW-1185">Reference proteome</keyword>
<reference evidence="2" key="1">
    <citation type="journal article" date="2023" name="GigaByte">
        <title>Genome assembly of the bearded iris, Iris pallida Lam.</title>
        <authorList>
            <person name="Bruccoleri R.E."/>
            <person name="Oakeley E.J."/>
            <person name="Faust A.M.E."/>
            <person name="Altorfer M."/>
            <person name="Dessus-Babus S."/>
            <person name="Burckhardt D."/>
            <person name="Oertli M."/>
            <person name="Naumann U."/>
            <person name="Petersen F."/>
            <person name="Wong J."/>
        </authorList>
    </citation>
    <scope>NUCLEOTIDE SEQUENCE</scope>
    <source>
        <strain evidence="2">GSM-AAB239-AS_SAM_17_03QT</strain>
    </source>
</reference>
<comment type="caution">
    <text evidence="2">The sequence shown here is derived from an EMBL/GenBank/DDBJ whole genome shotgun (WGS) entry which is preliminary data.</text>
</comment>
<name>A0AAX6HJ05_IRIPA</name>
<reference evidence="2" key="2">
    <citation type="submission" date="2023-04" db="EMBL/GenBank/DDBJ databases">
        <authorList>
            <person name="Bruccoleri R.E."/>
            <person name="Oakeley E.J."/>
            <person name="Faust A.-M."/>
            <person name="Dessus-Babus S."/>
            <person name="Altorfer M."/>
            <person name="Burckhardt D."/>
            <person name="Oertli M."/>
            <person name="Naumann U."/>
            <person name="Petersen F."/>
            <person name="Wong J."/>
        </authorList>
    </citation>
    <scope>NUCLEOTIDE SEQUENCE</scope>
    <source>
        <strain evidence="2">GSM-AAB239-AS_SAM_17_03QT</strain>
        <tissue evidence="2">Leaf</tissue>
    </source>
</reference>
<proteinExistence type="predicted"/>
<evidence type="ECO:0000256" key="1">
    <source>
        <dbReference type="SAM" id="MobiDB-lite"/>
    </source>
</evidence>
<feature type="region of interest" description="Disordered" evidence="1">
    <location>
        <begin position="39"/>
        <end position="67"/>
    </location>
</feature>
<dbReference type="AlphaFoldDB" id="A0AAX6HJ05"/>
<evidence type="ECO:0000313" key="3">
    <source>
        <dbReference type="Proteomes" id="UP001140949"/>
    </source>
</evidence>
<organism evidence="2 3">
    <name type="scientific">Iris pallida</name>
    <name type="common">Sweet iris</name>
    <dbReference type="NCBI Taxonomy" id="29817"/>
    <lineage>
        <taxon>Eukaryota</taxon>
        <taxon>Viridiplantae</taxon>
        <taxon>Streptophyta</taxon>
        <taxon>Embryophyta</taxon>
        <taxon>Tracheophyta</taxon>
        <taxon>Spermatophyta</taxon>
        <taxon>Magnoliopsida</taxon>
        <taxon>Liliopsida</taxon>
        <taxon>Asparagales</taxon>
        <taxon>Iridaceae</taxon>
        <taxon>Iridoideae</taxon>
        <taxon>Irideae</taxon>
        <taxon>Iris</taxon>
    </lineage>
</organism>
<accession>A0AAX6HJ05</accession>
<protein>
    <submittedName>
        <fullName evidence="2">Serine/threonine-protein kinase RIO1-like</fullName>
    </submittedName>
</protein>
<evidence type="ECO:0000313" key="2">
    <source>
        <dbReference type="EMBL" id="KAJ6840999.1"/>
    </source>
</evidence>
<keyword evidence="2" id="KW-0808">Transferase</keyword>
<dbReference type="EMBL" id="JANAVB010008998">
    <property type="protein sequence ID" value="KAJ6840999.1"/>
    <property type="molecule type" value="Genomic_DNA"/>
</dbReference>
<dbReference type="GO" id="GO:0016301">
    <property type="term" value="F:kinase activity"/>
    <property type="evidence" value="ECO:0007669"/>
    <property type="project" value="UniProtKB-KW"/>
</dbReference>
<keyword evidence="2" id="KW-0418">Kinase</keyword>
<dbReference type="Proteomes" id="UP001140949">
    <property type="component" value="Unassembled WGS sequence"/>
</dbReference>